<comment type="caution">
    <text evidence="2">The sequence shown here is derived from an EMBL/GenBank/DDBJ whole genome shotgun (WGS) entry which is preliminary data.</text>
</comment>
<reference evidence="2" key="1">
    <citation type="submission" date="2021-03" db="EMBL/GenBank/DDBJ databases">
        <title>Whole genome shotgun sequence of Actinoplanes consettensis NBRC 14913.</title>
        <authorList>
            <person name="Komaki H."/>
            <person name="Tamura T."/>
        </authorList>
    </citation>
    <scope>NUCLEOTIDE SEQUENCE</scope>
    <source>
        <strain evidence="2">NBRC 14913</strain>
    </source>
</reference>
<evidence type="ECO:0000256" key="1">
    <source>
        <dbReference type="SAM" id="MobiDB-lite"/>
    </source>
</evidence>
<evidence type="ECO:0008006" key="4">
    <source>
        <dbReference type="Google" id="ProtNLM"/>
    </source>
</evidence>
<sequence length="176" mass="18456">MTEPIEPDELSPEDGLLLARLEAMFIEADPAPDGAVALAKASFILRSLDAELAALVEDSESESAEPAGSRAMAVRGPGAAPQPRQLTFQVVDARGRDEVVIAVQVEAVGTRRRLTGHLAPQGPATIEVRQTAGAQARSVDADGRGLFIIDDVLPGPMSLTLRRAGSPAVATQWTLV</sequence>
<accession>A0A919SDP8</accession>
<keyword evidence="3" id="KW-1185">Reference proteome</keyword>
<organism evidence="2 3">
    <name type="scientific">Winogradskya consettensis</name>
    <dbReference type="NCBI Taxonomy" id="113560"/>
    <lineage>
        <taxon>Bacteria</taxon>
        <taxon>Bacillati</taxon>
        <taxon>Actinomycetota</taxon>
        <taxon>Actinomycetes</taxon>
        <taxon>Micromonosporales</taxon>
        <taxon>Micromonosporaceae</taxon>
        <taxon>Winogradskya</taxon>
    </lineage>
</organism>
<dbReference type="Proteomes" id="UP000680865">
    <property type="component" value="Unassembled WGS sequence"/>
</dbReference>
<feature type="region of interest" description="Disordered" evidence="1">
    <location>
        <begin position="58"/>
        <end position="80"/>
    </location>
</feature>
<proteinExistence type="predicted"/>
<name>A0A919SDP8_9ACTN</name>
<evidence type="ECO:0000313" key="3">
    <source>
        <dbReference type="Proteomes" id="UP000680865"/>
    </source>
</evidence>
<gene>
    <name evidence="2" type="ORF">Aco04nite_20570</name>
</gene>
<dbReference type="RefSeq" id="WP_212996952.1">
    <property type="nucleotide sequence ID" value="NZ_BAAATW010000003.1"/>
</dbReference>
<dbReference type="AlphaFoldDB" id="A0A919SDP8"/>
<protein>
    <recommendedName>
        <fullName evidence="4">Carboxypeptidase regulatory-like domain-containing protein</fullName>
    </recommendedName>
</protein>
<evidence type="ECO:0000313" key="2">
    <source>
        <dbReference type="EMBL" id="GIM70492.1"/>
    </source>
</evidence>
<dbReference type="EMBL" id="BOQP01000008">
    <property type="protein sequence ID" value="GIM70492.1"/>
    <property type="molecule type" value="Genomic_DNA"/>
</dbReference>